<organism evidence="2 3">
    <name type="scientific">Saccharibacillus brassicae</name>
    <dbReference type="NCBI Taxonomy" id="2583377"/>
    <lineage>
        <taxon>Bacteria</taxon>
        <taxon>Bacillati</taxon>
        <taxon>Bacillota</taxon>
        <taxon>Bacilli</taxon>
        <taxon>Bacillales</taxon>
        <taxon>Paenibacillaceae</taxon>
        <taxon>Saccharibacillus</taxon>
    </lineage>
</organism>
<dbReference type="EMBL" id="CP041217">
    <property type="protein sequence ID" value="QDH20274.1"/>
    <property type="molecule type" value="Genomic_DNA"/>
</dbReference>
<sequence>MIRIDSIEAGRGSLPRRSAKQMSNERESYVLTMQEDTPELIEQWRDALDELYMEFRKRSRAALKDYDVEDVHQARVSARKLLTLLPVLDPDDESGLYRPIKKAQKRFGRVRDADVLIGEFKQLRQEAKEAGRGDESRLFKRMAKLEKEERRSQRKKLSAKLPKIVNGKLDRRWKTFLKEDLPELAARADVVGSVRELKDDYRKRRHVYQVTADRAGLYSDEALDALHQVRIAAKRCRYTAEAAAFALGDKQAEDAEHFKSVQKRLGEVNDRHVRIRIADDYGPEALGADEAGWTAFRERLDAQLKEALEEVGEL</sequence>
<evidence type="ECO:0000313" key="2">
    <source>
        <dbReference type="EMBL" id="QDH20274.1"/>
    </source>
</evidence>
<gene>
    <name evidence="2" type="ORF">FFV09_05000</name>
</gene>
<dbReference type="Proteomes" id="UP000316968">
    <property type="component" value="Chromosome"/>
</dbReference>
<dbReference type="OrthoDB" id="2958798at2"/>
<dbReference type="PANTHER" id="PTHR39339:SF1">
    <property type="entry name" value="CHAD DOMAIN-CONTAINING PROTEIN"/>
    <property type="match status" value="1"/>
</dbReference>
<evidence type="ECO:0000313" key="3">
    <source>
        <dbReference type="Proteomes" id="UP000316968"/>
    </source>
</evidence>
<dbReference type="InterPro" id="IPR038186">
    <property type="entry name" value="CHAD_dom_sf"/>
</dbReference>
<reference evidence="2 3" key="1">
    <citation type="submission" date="2019-06" db="EMBL/GenBank/DDBJ databases">
        <title>Saccharibacillus brassicae sp. nov., an endophytic bacterium isolated from Chinese cabbage seeds (Brassica pekinensis).</title>
        <authorList>
            <person name="Jiang L."/>
            <person name="Lee J."/>
            <person name="Kim S.W."/>
        </authorList>
    </citation>
    <scope>NUCLEOTIDE SEQUENCE [LARGE SCALE GENOMIC DNA]</scope>
    <source>
        <strain evidence="3">KCTC 43072 / ATSA2</strain>
    </source>
</reference>
<dbReference type="KEGG" id="saca:FFV09_05000"/>
<keyword evidence="3" id="KW-1185">Reference proteome</keyword>
<feature type="domain" description="CHAD" evidence="1">
    <location>
        <begin position="37"/>
        <end position="314"/>
    </location>
</feature>
<evidence type="ECO:0000259" key="1">
    <source>
        <dbReference type="PROSITE" id="PS51708"/>
    </source>
</evidence>
<dbReference type="AlphaFoldDB" id="A0A4Y6UT84"/>
<name>A0A4Y6UT84_SACBS</name>
<dbReference type="InterPro" id="IPR007899">
    <property type="entry name" value="CHAD_dom"/>
</dbReference>
<dbReference type="Pfam" id="PF05235">
    <property type="entry name" value="CHAD"/>
    <property type="match status" value="1"/>
</dbReference>
<protein>
    <submittedName>
        <fullName evidence="2">CHAD domain-containing protein</fullName>
    </submittedName>
</protein>
<dbReference type="PROSITE" id="PS51708">
    <property type="entry name" value="CHAD"/>
    <property type="match status" value="1"/>
</dbReference>
<dbReference type="Gene3D" id="1.40.20.10">
    <property type="entry name" value="CHAD domain"/>
    <property type="match status" value="1"/>
</dbReference>
<dbReference type="SMART" id="SM00880">
    <property type="entry name" value="CHAD"/>
    <property type="match status" value="1"/>
</dbReference>
<accession>A0A4Y6UT84</accession>
<proteinExistence type="predicted"/>
<dbReference type="PANTHER" id="PTHR39339">
    <property type="entry name" value="SLR1444 PROTEIN"/>
    <property type="match status" value="1"/>
</dbReference>